<dbReference type="OrthoDB" id="346839at2759"/>
<feature type="domain" description="RRM" evidence="4">
    <location>
        <begin position="64"/>
        <end position="143"/>
    </location>
</feature>
<protein>
    <recommendedName>
        <fullName evidence="4">RRM domain-containing protein</fullName>
    </recommendedName>
</protein>
<evidence type="ECO:0000259" key="4">
    <source>
        <dbReference type="PROSITE" id="PS50102"/>
    </source>
</evidence>
<dbReference type="GO" id="GO:0003729">
    <property type="term" value="F:mRNA binding"/>
    <property type="evidence" value="ECO:0007669"/>
    <property type="project" value="TreeGrafter"/>
</dbReference>
<evidence type="ECO:0000256" key="1">
    <source>
        <dbReference type="ARBA" id="ARBA00022884"/>
    </source>
</evidence>
<dbReference type="Pfam" id="PF13865">
    <property type="entry name" value="FoP_duplication"/>
    <property type="match status" value="1"/>
</dbReference>
<evidence type="ECO:0000256" key="2">
    <source>
        <dbReference type="PROSITE-ProRule" id="PRU00176"/>
    </source>
</evidence>
<dbReference type="PANTHER" id="PTHR19965:SF35">
    <property type="entry name" value="RNA ANNEALING PROTEIN YRA1"/>
    <property type="match status" value="1"/>
</dbReference>
<sequence>MDMSLDDIVAANRPKGIRRSSRRGSAKGAVLGNAPSGPATRAKAAPVSNGAKTAPATAALSTAEKIIVSGLPNDVTEQQVKELFHSTVGPLRNVNLHYDAQGRSKGVAEVIFAKKGDATRAHQQYNNRLIDGKKAMKIELVVHATPASLASRVAPAPAPAAARTTGAAPRAGGKPRRGGARGGGRKKGGNERPSKSAADLDAEMEDYTTSNAPAPAPAATAA</sequence>
<evidence type="ECO:0000313" key="5">
    <source>
        <dbReference type="EMBL" id="TCD66917.1"/>
    </source>
</evidence>
<dbReference type="PANTHER" id="PTHR19965">
    <property type="entry name" value="RNA AND EXPORT FACTOR BINDING PROTEIN"/>
    <property type="match status" value="1"/>
</dbReference>
<dbReference type="SUPFAM" id="SSF54928">
    <property type="entry name" value="RNA-binding domain, RBD"/>
    <property type="match status" value="1"/>
</dbReference>
<feature type="compositionally biased region" description="Low complexity" evidence="3">
    <location>
        <begin position="159"/>
        <end position="172"/>
    </location>
</feature>
<comment type="caution">
    <text evidence="5">The sequence shown here is derived from an EMBL/GenBank/DDBJ whole genome shotgun (WGS) entry which is preliminary data.</text>
</comment>
<dbReference type="EMBL" id="RWJN01000117">
    <property type="protein sequence ID" value="TCD66917.1"/>
    <property type="molecule type" value="Genomic_DNA"/>
</dbReference>
<keyword evidence="1 2" id="KW-0694">RNA-binding</keyword>
<dbReference type="Pfam" id="PF00076">
    <property type="entry name" value="RRM_1"/>
    <property type="match status" value="1"/>
</dbReference>
<feature type="compositionally biased region" description="Basic residues" evidence="3">
    <location>
        <begin position="15"/>
        <end position="25"/>
    </location>
</feature>
<feature type="compositionally biased region" description="Basic residues" evidence="3">
    <location>
        <begin position="173"/>
        <end position="187"/>
    </location>
</feature>
<dbReference type="InterPro" id="IPR051229">
    <property type="entry name" value="ALYREF_mRNA_export"/>
</dbReference>
<dbReference type="PROSITE" id="PS50102">
    <property type="entry name" value="RRM"/>
    <property type="match status" value="1"/>
</dbReference>
<dbReference type="STRING" id="92696.A0A4V2MWN3"/>
<organism evidence="5 6">
    <name type="scientific">Steccherinum ochraceum</name>
    <dbReference type="NCBI Taxonomy" id="92696"/>
    <lineage>
        <taxon>Eukaryota</taxon>
        <taxon>Fungi</taxon>
        <taxon>Dikarya</taxon>
        <taxon>Basidiomycota</taxon>
        <taxon>Agaricomycotina</taxon>
        <taxon>Agaricomycetes</taxon>
        <taxon>Polyporales</taxon>
        <taxon>Steccherinaceae</taxon>
        <taxon>Steccherinum</taxon>
    </lineage>
</organism>
<dbReference type="InterPro" id="IPR012677">
    <property type="entry name" value="Nucleotide-bd_a/b_plait_sf"/>
</dbReference>
<reference evidence="5 6" key="1">
    <citation type="submission" date="2018-11" db="EMBL/GenBank/DDBJ databases">
        <title>Genome assembly of Steccherinum ochraceum LE-BIN_3174, the white-rot fungus of the Steccherinaceae family (The Residual Polyporoid clade, Polyporales, Basidiomycota).</title>
        <authorList>
            <person name="Fedorova T.V."/>
            <person name="Glazunova O.A."/>
            <person name="Landesman E.O."/>
            <person name="Moiseenko K.V."/>
            <person name="Psurtseva N.V."/>
            <person name="Savinova O.S."/>
            <person name="Shakhova N.V."/>
            <person name="Tyazhelova T.V."/>
            <person name="Vasina D.V."/>
        </authorList>
    </citation>
    <scope>NUCLEOTIDE SEQUENCE [LARGE SCALE GENOMIC DNA]</scope>
    <source>
        <strain evidence="5 6">LE-BIN_3174</strain>
    </source>
</reference>
<dbReference type="Proteomes" id="UP000292702">
    <property type="component" value="Unassembled WGS sequence"/>
</dbReference>
<dbReference type="SMART" id="SM01218">
    <property type="entry name" value="FoP_duplication"/>
    <property type="match status" value="1"/>
</dbReference>
<gene>
    <name evidence="5" type="ORF">EIP91_000756</name>
</gene>
<dbReference type="GO" id="GO:0005634">
    <property type="term" value="C:nucleus"/>
    <property type="evidence" value="ECO:0007669"/>
    <property type="project" value="TreeGrafter"/>
</dbReference>
<dbReference type="Gene3D" id="3.30.70.330">
    <property type="match status" value="1"/>
</dbReference>
<name>A0A4V2MWN3_9APHY</name>
<dbReference type="InterPro" id="IPR000504">
    <property type="entry name" value="RRM_dom"/>
</dbReference>
<proteinExistence type="predicted"/>
<dbReference type="AlphaFoldDB" id="A0A4V2MWN3"/>
<accession>A0A4V2MWN3</accession>
<dbReference type="InterPro" id="IPR035979">
    <property type="entry name" value="RBD_domain_sf"/>
</dbReference>
<dbReference type="SMART" id="SM00360">
    <property type="entry name" value="RRM"/>
    <property type="match status" value="1"/>
</dbReference>
<feature type="region of interest" description="Disordered" evidence="3">
    <location>
        <begin position="1"/>
        <end position="50"/>
    </location>
</feature>
<evidence type="ECO:0000256" key="3">
    <source>
        <dbReference type="SAM" id="MobiDB-lite"/>
    </source>
</evidence>
<evidence type="ECO:0000313" key="6">
    <source>
        <dbReference type="Proteomes" id="UP000292702"/>
    </source>
</evidence>
<keyword evidence="6" id="KW-1185">Reference proteome</keyword>
<feature type="region of interest" description="Disordered" evidence="3">
    <location>
        <begin position="150"/>
        <end position="222"/>
    </location>
</feature>
<dbReference type="InterPro" id="IPR025715">
    <property type="entry name" value="FoP_C"/>
</dbReference>